<dbReference type="Proteomes" id="UP000292052">
    <property type="component" value="Unassembled WGS sequence"/>
</dbReference>
<feature type="non-terminal residue" evidence="1">
    <location>
        <position position="1"/>
    </location>
</feature>
<comment type="caution">
    <text evidence="1">The sequence shown here is derived from an EMBL/GenBank/DDBJ whole genome shotgun (WGS) entry which is preliminary data.</text>
</comment>
<evidence type="ECO:0000313" key="1">
    <source>
        <dbReference type="EMBL" id="RZC33823.1"/>
    </source>
</evidence>
<dbReference type="EMBL" id="QDEB01085333">
    <property type="protein sequence ID" value="RZC33823.1"/>
    <property type="molecule type" value="Genomic_DNA"/>
</dbReference>
<keyword evidence="2" id="KW-1185">Reference proteome</keyword>
<evidence type="ECO:0000313" key="2">
    <source>
        <dbReference type="Proteomes" id="UP000292052"/>
    </source>
</evidence>
<protein>
    <submittedName>
        <fullName evidence="1">Uncharacterized protein</fullName>
    </submittedName>
</protein>
<dbReference type="AlphaFoldDB" id="A0A482VMB0"/>
<sequence length="82" mass="9364">ILCARECLQAKSFFSLIRTIVRNSTRVSVVKNFYKIAMQAYGSTVHCKLVTTQRILDATLTFRCVQMVKQIITLTLKTVHTI</sequence>
<accession>A0A482VMB0</accession>
<reference evidence="1 2" key="1">
    <citation type="submission" date="2017-03" db="EMBL/GenBank/DDBJ databases">
        <title>Genome of the blue death feigning beetle - Asbolus verrucosus.</title>
        <authorList>
            <person name="Rider S.D."/>
        </authorList>
    </citation>
    <scope>NUCLEOTIDE SEQUENCE [LARGE SCALE GENOMIC DNA]</scope>
    <source>
        <strain evidence="1">Butters</strain>
        <tissue evidence="1">Head and leg muscle</tissue>
    </source>
</reference>
<proteinExistence type="predicted"/>
<organism evidence="1 2">
    <name type="scientific">Asbolus verrucosus</name>
    <name type="common">Desert ironclad beetle</name>
    <dbReference type="NCBI Taxonomy" id="1661398"/>
    <lineage>
        <taxon>Eukaryota</taxon>
        <taxon>Metazoa</taxon>
        <taxon>Ecdysozoa</taxon>
        <taxon>Arthropoda</taxon>
        <taxon>Hexapoda</taxon>
        <taxon>Insecta</taxon>
        <taxon>Pterygota</taxon>
        <taxon>Neoptera</taxon>
        <taxon>Endopterygota</taxon>
        <taxon>Coleoptera</taxon>
        <taxon>Polyphaga</taxon>
        <taxon>Cucujiformia</taxon>
        <taxon>Tenebrionidae</taxon>
        <taxon>Pimeliinae</taxon>
        <taxon>Asbolus</taxon>
    </lineage>
</organism>
<gene>
    <name evidence="1" type="ORF">BDFB_011079</name>
</gene>
<name>A0A482VMB0_ASBVE</name>